<dbReference type="PANTHER" id="PTHR42794">
    <property type="entry name" value="HEMIN IMPORT ATP-BINDING PROTEIN HMUV"/>
    <property type="match status" value="1"/>
</dbReference>
<gene>
    <name evidence="7" type="ORF">SAMN05421795_102698</name>
</gene>
<dbReference type="Gene3D" id="3.40.50.300">
    <property type="entry name" value="P-loop containing nucleotide triphosphate hydrolases"/>
    <property type="match status" value="1"/>
</dbReference>
<keyword evidence="2" id="KW-0547">Nucleotide-binding</keyword>
<dbReference type="EMBL" id="FTOM01000002">
    <property type="protein sequence ID" value="SIS70236.1"/>
    <property type="molecule type" value="Genomic_DNA"/>
</dbReference>
<evidence type="ECO:0000256" key="3">
    <source>
        <dbReference type="ARBA" id="ARBA00022840"/>
    </source>
</evidence>
<evidence type="ECO:0000256" key="4">
    <source>
        <dbReference type="ARBA" id="ARBA00022967"/>
    </source>
</evidence>
<keyword evidence="3 7" id="KW-0067">ATP-binding</keyword>
<dbReference type="Pfam" id="PF00005">
    <property type="entry name" value="ABC_tran"/>
    <property type="match status" value="1"/>
</dbReference>
<dbReference type="InterPro" id="IPR003439">
    <property type="entry name" value="ABC_transporter-like_ATP-bd"/>
</dbReference>
<accession>A0A1N7L8T4</accession>
<reference evidence="8" key="1">
    <citation type="submission" date="2017-01" db="EMBL/GenBank/DDBJ databases">
        <authorList>
            <person name="Varghese N."/>
            <person name="Submissions S."/>
        </authorList>
    </citation>
    <scope>NUCLEOTIDE SEQUENCE [LARGE SCALE GENOMIC DNA]</scope>
    <source>
        <strain evidence="8">DSM 18714</strain>
    </source>
</reference>
<keyword evidence="4" id="KW-1278">Translocase</keyword>
<proteinExistence type="predicted"/>
<evidence type="ECO:0000256" key="5">
    <source>
        <dbReference type="ARBA" id="ARBA00037066"/>
    </source>
</evidence>
<dbReference type="InterPro" id="IPR003593">
    <property type="entry name" value="AAA+_ATPase"/>
</dbReference>
<sequence length="261" mass="27274">MSRAAPHPQGLAQGLAQRQPGLHFEALTLKRAGRAVLENVSFDLRAGECLGLIGPNGAGKSTLMRAAMGLLPTAGHSDLARLPVGARARHAAFLPQGREIAWPVAVAHLVELGARAAGRGPDRAAAALARLDLAALAARPATALSGGEQARVLLARALAQDAPYLLADEPIAGLDPAQQIRTMRLLSDLATEGRGVMVSIHDIGLAARHCDRLLVIAAGRIVAEGPPRAVLTADLLARVFRIEARISETPEGLDIRPTRAL</sequence>
<comment type="function">
    <text evidence="5">Part of the ABC transporter complex HmuTUV involved in hemin import. Responsible for energy coupling to the transport system.</text>
</comment>
<dbReference type="InterPro" id="IPR027417">
    <property type="entry name" value="P-loop_NTPase"/>
</dbReference>
<dbReference type="OrthoDB" id="9805601at2"/>
<keyword evidence="1" id="KW-0813">Transport</keyword>
<dbReference type="GO" id="GO:0005524">
    <property type="term" value="F:ATP binding"/>
    <property type="evidence" value="ECO:0007669"/>
    <property type="project" value="UniProtKB-KW"/>
</dbReference>
<dbReference type="AlphaFoldDB" id="A0A1N7L8T4"/>
<dbReference type="STRING" id="407234.SAMN05421795_102698"/>
<dbReference type="InterPro" id="IPR017871">
    <property type="entry name" value="ABC_transporter-like_CS"/>
</dbReference>
<dbReference type="Proteomes" id="UP000186098">
    <property type="component" value="Unassembled WGS sequence"/>
</dbReference>
<dbReference type="PANTHER" id="PTHR42794:SF1">
    <property type="entry name" value="HEMIN IMPORT ATP-BINDING PROTEIN HMUV"/>
    <property type="match status" value="1"/>
</dbReference>
<dbReference type="PROSITE" id="PS50893">
    <property type="entry name" value="ABC_TRANSPORTER_2"/>
    <property type="match status" value="1"/>
</dbReference>
<evidence type="ECO:0000259" key="6">
    <source>
        <dbReference type="PROSITE" id="PS50893"/>
    </source>
</evidence>
<dbReference type="GO" id="GO:0016887">
    <property type="term" value="F:ATP hydrolysis activity"/>
    <property type="evidence" value="ECO:0007669"/>
    <property type="project" value="InterPro"/>
</dbReference>
<evidence type="ECO:0000256" key="1">
    <source>
        <dbReference type="ARBA" id="ARBA00022448"/>
    </source>
</evidence>
<protein>
    <submittedName>
        <fullName evidence="7">Iron complex transport system ATP-binding protein</fullName>
    </submittedName>
</protein>
<dbReference type="SMART" id="SM00382">
    <property type="entry name" value="AAA"/>
    <property type="match status" value="1"/>
</dbReference>
<evidence type="ECO:0000256" key="2">
    <source>
        <dbReference type="ARBA" id="ARBA00022741"/>
    </source>
</evidence>
<dbReference type="SUPFAM" id="SSF52540">
    <property type="entry name" value="P-loop containing nucleoside triphosphate hydrolases"/>
    <property type="match status" value="1"/>
</dbReference>
<organism evidence="7 8">
    <name type="scientific">Phaeovulum vinaykumarii</name>
    <dbReference type="NCBI Taxonomy" id="407234"/>
    <lineage>
        <taxon>Bacteria</taxon>
        <taxon>Pseudomonadati</taxon>
        <taxon>Pseudomonadota</taxon>
        <taxon>Alphaproteobacteria</taxon>
        <taxon>Rhodobacterales</taxon>
        <taxon>Paracoccaceae</taxon>
        <taxon>Phaeovulum</taxon>
    </lineage>
</organism>
<evidence type="ECO:0000313" key="8">
    <source>
        <dbReference type="Proteomes" id="UP000186098"/>
    </source>
</evidence>
<evidence type="ECO:0000313" key="7">
    <source>
        <dbReference type="EMBL" id="SIS70236.1"/>
    </source>
</evidence>
<feature type="domain" description="ABC transporter" evidence="6">
    <location>
        <begin position="22"/>
        <end position="243"/>
    </location>
</feature>
<keyword evidence="8" id="KW-1185">Reference proteome</keyword>
<name>A0A1N7L8T4_9RHOB</name>
<dbReference type="RefSeq" id="WP_083947639.1">
    <property type="nucleotide sequence ID" value="NZ_FTOM01000002.1"/>
</dbReference>
<dbReference type="CDD" id="cd03214">
    <property type="entry name" value="ABC_Iron-Siderophores_B12_Hemin"/>
    <property type="match status" value="1"/>
</dbReference>
<dbReference type="PROSITE" id="PS00211">
    <property type="entry name" value="ABC_TRANSPORTER_1"/>
    <property type="match status" value="1"/>
</dbReference>